<dbReference type="Proteomes" id="UP001146351">
    <property type="component" value="Unassembled WGS sequence"/>
</dbReference>
<feature type="region of interest" description="Disordered" evidence="4">
    <location>
        <begin position="1"/>
        <end position="63"/>
    </location>
</feature>
<dbReference type="SUPFAM" id="SSF53756">
    <property type="entry name" value="UDP-Glycosyltransferase/glycogen phosphorylase"/>
    <property type="match status" value="1"/>
</dbReference>
<feature type="domain" description="Glycosyltransferase family 28 N-terminal" evidence="5">
    <location>
        <begin position="113"/>
        <end position="261"/>
    </location>
</feature>
<sequence>MQSSVPDFFNSSMADPEHFAYGDDDAPPPYEPRCPFASSENTSVGHETRNSSTSSLPTSTFPELSSTIDGRVNVDVGSRFSRNLERLIRSQPPNDRQNVSFSPSPEFTIGLNIVIQVVGSRGDVQPFVALGSKLQRYGHRVRLATHATFEKIVTDAGLEYYPVGGDPAELMSYMVRNPGLIPSIKSLRAGEIQQKRASVAEILNGCWKSRIEPDPQHGVPFVADAIIANPPSFGHIHCAQALGIPVHLMFTMPWTSTKTFPHPLANLKYNGDNPSLGNLLSYHFVEWMTWQGIGDLINDWRKDVLELDPIPATEGPNLAETLNIPFTYCWSPALVPKPQDWGSNIDVCGFFFREPTQYVPPAELHGFLSSGPSPIYIGFGSIVCDDVENLLNTVTNAIEITGVRAIISRGWSGLQGPSHPHIHYIEDCPHEWLFQQVKAVVHHGGAGTTACGLQNGKPTAIIPFLGDQPFWGHMVSATGAGPEPIPYKALNSRKLAAAIRYCLSSQAKSSAQAVADQMQRECGVQEAVQSFHAHLPRHRMQCDLLPNEPAVWKIKKGKRIILISKKAAGILKDAGHIQEKDLKRHQSKPFIIEIQRWDPLTAISSASLSTATGMADATVGIFVDPYKEYRRLQSRRDSDATVIMPVLDTHSMSRFSHSTPSCATTVVSNSPPGQRPVHNSEYARHMALASAISLGKFLGRSTRGTFIDLPLAATEGLLAVPRLYGEQTRVHTSVVDWRSGTEVAWSTCTHGLYEGLTDIFVHTYKGKKNQGALGVAKGLSTGLVSLTVKTGAATAGLIAYPNQGVYRSLRTNLRRKLAKQVMRALWAEAEWLMRVGDTRINAFALCSLYEELLCTREHGTRSHSD</sequence>
<dbReference type="EMBL" id="JAPQKO010000005">
    <property type="protein sequence ID" value="KAJ5161084.1"/>
    <property type="molecule type" value="Genomic_DNA"/>
</dbReference>
<evidence type="ECO:0000313" key="8">
    <source>
        <dbReference type="Proteomes" id="UP001146351"/>
    </source>
</evidence>
<evidence type="ECO:0000256" key="4">
    <source>
        <dbReference type="SAM" id="MobiDB-lite"/>
    </source>
</evidence>
<dbReference type="OrthoDB" id="5835829at2759"/>
<evidence type="ECO:0000256" key="2">
    <source>
        <dbReference type="ARBA" id="ARBA00022679"/>
    </source>
</evidence>
<dbReference type="InterPro" id="IPR010610">
    <property type="entry name" value="EryCIII-like_C"/>
</dbReference>
<evidence type="ECO:0000256" key="1">
    <source>
        <dbReference type="ARBA" id="ARBA00004184"/>
    </source>
</evidence>
<evidence type="ECO:0000313" key="7">
    <source>
        <dbReference type="EMBL" id="KAJ5161084.1"/>
    </source>
</evidence>
<dbReference type="CDD" id="cd03784">
    <property type="entry name" value="GT1_Gtf-like"/>
    <property type="match status" value="1"/>
</dbReference>
<dbReference type="GO" id="GO:0012505">
    <property type="term" value="C:endomembrane system"/>
    <property type="evidence" value="ECO:0007669"/>
    <property type="project" value="UniProtKB-SubCell"/>
</dbReference>
<proteinExistence type="predicted"/>
<name>A0A9W9HY18_9EURO</name>
<reference evidence="7" key="2">
    <citation type="journal article" date="2023" name="IMA Fungus">
        <title>Comparative genomic study of the Penicillium genus elucidates a diverse pangenome and 15 lateral gene transfer events.</title>
        <authorList>
            <person name="Petersen C."/>
            <person name="Sorensen T."/>
            <person name="Nielsen M.R."/>
            <person name="Sondergaard T.E."/>
            <person name="Sorensen J.L."/>
            <person name="Fitzpatrick D.A."/>
            <person name="Frisvad J.C."/>
            <person name="Nielsen K.L."/>
        </authorList>
    </citation>
    <scope>NUCLEOTIDE SEQUENCE</scope>
    <source>
        <strain evidence="7">IBT 21917</strain>
    </source>
</reference>
<keyword evidence="8" id="KW-1185">Reference proteome</keyword>
<comment type="subcellular location">
    <subcellularLocation>
        <location evidence="1">Endomembrane system</location>
        <topology evidence="1">Peripheral membrane protein</topology>
    </subcellularLocation>
</comment>
<comment type="caution">
    <text evidence="7">The sequence shown here is derived from an EMBL/GenBank/DDBJ whole genome shotgun (WGS) entry which is preliminary data.</text>
</comment>
<organism evidence="7 8">
    <name type="scientific">Penicillium capsulatum</name>
    <dbReference type="NCBI Taxonomy" id="69766"/>
    <lineage>
        <taxon>Eukaryota</taxon>
        <taxon>Fungi</taxon>
        <taxon>Dikarya</taxon>
        <taxon>Ascomycota</taxon>
        <taxon>Pezizomycotina</taxon>
        <taxon>Eurotiomycetes</taxon>
        <taxon>Eurotiomycetidae</taxon>
        <taxon>Eurotiales</taxon>
        <taxon>Aspergillaceae</taxon>
        <taxon>Penicillium</taxon>
    </lineage>
</organism>
<feature type="compositionally biased region" description="Polar residues" evidence="4">
    <location>
        <begin position="1"/>
        <end position="13"/>
    </location>
</feature>
<evidence type="ECO:0008006" key="9">
    <source>
        <dbReference type="Google" id="ProtNLM"/>
    </source>
</evidence>
<dbReference type="GO" id="GO:0006629">
    <property type="term" value="P:lipid metabolic process"/>
    <property type="evidence" value="ECO:0007669"/>
    <property type="project" value="UniProtKB-KW"/>
</dbReference>
<dbReference type="Pfam" id="PF06722">
    <property type="entry name" value="EryCIII-like_C"/>
    <property type="match status" value="1"/>
</dbReference>
<dbReference type="FunFam" id="3.40.50.2000:FF:000009">
    <property type="entry name" value="Sterol 3-beta-glucosyltransferase UGT80A2"/>
    <property type="match status" value="1"/>
</dbReference>
<keyword evidence="2" id="KW-0808">Transferase</keyword>
<dbReference type="InterPro" id="IPR004276">
    <property type="entry name" value="GlycoTrans_28_N"/>
</dbReference>
<accession>A0A9W9HY18</accession>
<evidence type="ECO:0000259" key="5">
    <source>
        <dbReference type="Pfam" id="PF03033"/>
    </source>
</evidence>
<keyword evidence="3" id="KW-0443">Lipid metabolism</keyword>
<protein>
    <recommendedName>
        <fullName evidence="9">Glycosyltransferase family 28 N-terminal domain-containing protein</fullName>
    </recommendedName>
</protein>
<feature type="domain" description="Erythromycin biosynthesis protein CIII-like C-terminal" evidence="6">
    <location>
        <begin position="424"/>
        <end position="530"/>
    </location>
</feature>
<dbReference type="AlphaFoldDB" id="A0A9W9HY18"/>
<dbReference type="Pfam" id="PF03033">
    <property type="entry name" value="Glyco_transf_28"/>
    <property type="match status" value="1"/>
</dbReference>
<evidence type="ECO:0000256" key="3">
    <source>
        <dbReference type="ARBA" id="ARBA00023098"/>
    </source>
</evidence>
<dbReference type="PANTHER" id="PTHR48050:SF27">
    <property type="entry name" value="GLUCOSYLTRANSFERASE, PUTATIVE (AFU_ORTHOLOGUE AFUA_7G04880)-RELATED"/>
    <property type="match status" value="1"/>
</dbReference>
<dbReference type="Gene3D" id="3.40.50.2000">
    <property type="entry name" value="Glycogen Phosphorylase B"/>
    <property type="match status" value="2"/>
</dbReference>
<evidence type="ECO:0000259" key="6">
    <source>
        <dbReference type="Pfam" id="PF06722"/>
    </source>
</evidence>
<dbReference type="InterPro" id="IPR050426">
    <property type="entry name" value="Glycosyltransferase_28"/>
</dbReference>
<reference evidence="7" key="1">
    <citation type="submission" date="2022-11" db="EMBL/GenBank/DDBJ databases">
        <authorList>
            <person name="Petersen C."/>
        </authorList>
    </citation>
    <scope>NUCLEOTIDE SEQUENCE</scope>
    <source>
        <strain evidence="7">IBT 21917</strain>
    </source>
</reference>
<dbReference type="InterPro" id="IPR002213">
    <property type="entry name" value="UDP_glucos_trans"/>
</dbReference>
<gene>
    <name evidence="7" type="ORF">N7492_006476</name>
</gene>
<dbReference type="FunFam" id="3.40.50.2000:FF:000100">
    <property type="entry name" value="Glycosyltransferase family 1 protein"/>
    <property type="match status" value="1"/>
</dbReference>
<dbReference type="GO" id="GO:0005975">
    <property type="term" value="P:carbohydrate metabolic process"/>
    <property type="evidence" value="ECO:0007669"/>
    <property type="project" value="InterPro"/>
</dbReference>
<dbReference type="PANTHER" id="PTHR48050">
    <property type="entry name" value="STEROL 3-BETA-GLUCOSYLTRANSFERASE"/>
    <property type="match status" value="1"/>
</dbReference>
<dbReference type="GO" id="GO:0016906">
    <property type="term" value="F:sterol 3-beta-glucosyltransferase activity"/>
    <property type="evidence" value="ECO:0007669"/>
    <property type="project" value="UniProtKB-ARBA"/>
</dbReference>
<feature type="compositionally biased region" description="Low complexity" evidence="4">
    <location>
        <begin position="51"/>
        <end position="63"/>
    </location>
</feature>